<dbReference type="Pfam" id="PF13692">
    <property type="entry name" value="Glyco_trans_1_4"/>
    <property type="match status" value="1"/>
</dbReference>
<evidence type="ECO:0000256" key="2">
    <source>
        <dbReference type="ARBA" id="ARBA00022679"/>
    </source>
</evidence>
<accession>A0ABV7G2V4</accession>
<feature type="domain" description="Glycosyltransferase subfamily 4-like N-terminal" evidence="3">
    <location>
        <begin position="36"/>
        <end position="199"/>
    </location>
</feature>
<reference evidence="5" key="1">
    <citation type="journal article" date="2019" name="Int. J. Syst. Evol. Microbiol.">
        <title>The Global Catalogue of Microorganisms (GCM) 10K type strain sequencing project: providing services to taxonomists for standard genome sequencing and annotation.</title>
        <authorList>
            <consortium name="The Broad Institute Genomics Platform"/>
            <consortium name="The Broad Institute Genome Sequencing Center for Infectious Disease"/>
            <person name="Wu L."/>
            <person name="Ma J."/>
        </authorList>
    </citation>
    <scope>NUCLEOTIDE SEQUENCE [LARGE SCALE GENOMIC DNA]</scope>
    <source>
        <strain evidence="5">KCTC 52094</strain>
    </source>
</reference>
<dbReference type="Proteomes" id="UP001595593">
    <property type="component" value="Unassembled WGS sequence"/>
</dbReference>
<dbReference type="GO" id="GO:0016757">
    <property type="term" value="F:glycosyltransferase activity"/>
    <property type="evidence" value="ECO:0007669"/>
    <property type="project" value="UniProtKB-KW"/>
</dbReference>
<keyword evidence="5" id="KW-1185">Reference proteome</keyword>
<dbReference type="PANTHER" id="PTHR12526:SF510">
    <property type="entry name" value="D-INOSITOL 3-PHOSPHATE GLYCOSYLTRANSFERASE"/>
    <property type="match status" value="1"/>
</dbReference>
<dbReference type="Gene3D" id="3.40.50.2000">
    <property type="entry name" value="Glycogen Phosphorylase B"/>
    <property type="match status" value="2"/>
</dbReference>
<comment type="caution">
    <text evidence="4">The sequence shown here is derived from an EMBL/GenBank/DDBJ whole genome shotgun (WGS) entry which is preliminary data.</text>
</comment>
<dbReference type="RefSeq" id="WP_379595445.1">
    <property type="nucleotide sequence ID" value="NZ_JBHRTN010000008.1"/>
</dbReference>
<dbReference type="EC" id="2.4.-.-" evidence="4"/>
<name>A0ABV7G2V4_9PROT</name>
<sequence length="429" mass="45768">MLQAILSSSAETVVEVGPGAAPLRARVIDPSLFTIPYCEALVTALDEAGVDVQLVGRPLRAGEMPLRTPFDPRFYRWSDTLPRRIGKTGAALKALEHCADLASLAVRGLPGGSVAHFQWLPFPMADSVGLRLCRARGPVVVTVHDTTPFNGTPTSRLQLHGFIAALGLADRLIVHTQTGLEQLVASGLDRRRIRCIPHGPLGGFGDIPPPPRSGPMTLVVFGKIRPYKGIDILIAALAALGPDERRMLRVIIAGEPMMDVAPLQARIVSDGLGGTVELRLGHLDEAAMRALFTEAEGFVFPYREIEASGVLFLVQGLGRWLIASRLGAFAETISHGETGRLVPSEDVPALTAALLECVHSRPRPVGTVPVTGWDSIARATIATYREAFLHWRGGRAASPKGLRAATAAARAELASTAPVRPTSLLRGDP</sequence>
<keyword evidence="2 4" id="KW-0808">Transferase</keyword>
<evidence type="ECO:0000259" key="3">
    <source>
        <dbReference type="Pfam" id="PF13579"/>
    </source>
</evidence>
<protein>
    <submittedName>
        <fullName evidence="4">Glycosyltransferase</fullName>
        <ecNumber evidence="4">2.4.-.-</ecNumber>
    </submittedName>
</protein>
<dbReference type="EMBL" id="JBHRTN010000008">
    <property type="protein sequence ID" value="MFC3125021.1"/>
    <property type="molecule type" value="Genomic_DNA"/>
</dbReference>
<dbReference type="SUPFAM" id="SSF53756">
    <property type="entry name" value="UDP-Glycosyltransferase/glycogen phosphorylase"/>
    <property type="match status" value="1"/>
</dbReference>
<proteinExistence type="predicted"/>
<dbReference type="PANTHER" id="PTHR12526">
    <property type="entry name" value="GLYCOSYLTRANSFERASE"/>
    <property type="match status" value="1"/>
</dbReference>
<organism evidence="4 5">
    <name type="scientific">Teichococcus globiformis</name>
    <dbReference type="NCBI Taxonomy" id="2307229"/>
    <lineage>
        <taxon>Bacteria</taxon>
        <taxon>Pseudomonadati</taxon>
        <taxon>Pseudomonadota</taxon>
        <taxon>Alphaproteobacteria</taxon>
        <taxon>Acetobacterales</taxon>
        <taxon>Roseomonadaceae</taxon>
        <taxon>Roseomonas</taxon>
    </lineage>
</organism>
<evidence type="ECO:0000256" key="1">
    <source>
        <dbReference type="ARBA" id="ARBA00022676"/>
    </source>
</evidence>
<evidence type="ECO:0000313" key="4">
    <source>
        <dbReference type="EMBL" id="MFC3125021.1"/>
    </source>
</evidence>
<dbReference type="Pfam" id="PF13579">
    <property type="entry name" value="Glyco_trans_4_4"/>
    <property type="match status" value="1"/>
</dbReference>
<keyword evidence="1 4" id="KW-0328">Glycosyltransferase</keyword>
<dbReference type="InterPro" id="IPR028098">
    <property type="entry name" value="Glyco_trans_4-like_N"/>
</dbReference>
<evidence type="ECO:0000313" key="5">
    <source>
        <dbReference type="Proteomes" id="UP001595593"/>
    </source>
</evidence>
<gene>
    <name evidence="4" type="ORF">ACFOD4_08110</name>
</gene>